<comment type="caution">
    <text evidence="4">The sequence shown here is derived from an EMBL/GenBank/DDBJ whole genome shotgun (WGS) entry which is preliminary data.</text>
</comment>
<feature type="chain" id="PRO_5007159311" evidence="3">
    <location>
        <begin position="25"/>
        <end position="331"/>
    </location>
</feature>
<reference evidence="4 5" key="1">
    <citation type="journal article" date="2016" name="Sci. Rep.">
        <title>The genome sequence of the outbreeding globe artichoke constructed de novo incorporating a phase-aware low-pass sequencing strategy of F1 progeny.</title>
        <authorList>
            <person name="Scaglione D."/>
            <person name="Reyes-Chin-Wo S."/>
            <person name="Acquadro A."/>
            <person name="Froenicke L."/>
            <person name="Portis E."/>
            <person name="Beitel C."/>
            <person name="Tirone M."/>
            <person name="Mauro R."/>
            <person name="Lo Monaco A."/>
            <person name="Mauromicale G."/>
            <person name="Faccioli P."/>
            <person name="Cattivelli L."/>
            <person name="Rieseberg L."/>
            <person name="Michelmore R."/>
            <person name="Lanteri S."/>
        </authorList>
    </citation>
    <scope>NUCLEOTIDE SEQUENCE [LARGE SCALE GENOMIC DNA]</scope>
    <source>
        <strain evidence="4">2C</strain>
    </source>
</reference>
<evidence type="ECO:0000256" key="3">
    <source>
        <dbReference type="SAM" id="SignalP"/>
    </source>
</evidence>
<gene>
    <name evidence="4" type="ORF">Ccrd_026183</name>
</gene>
<feature type="signal peptide" evidence="3">
    <location>
        <begin position="1"/>
        <end position="24"/>
    </location>
</feature>
<dbReference type="AlphaFoldDB" id="A0A118I2G9"/>
<feature type="non-terminal residue" evidence="4">
    <location>
        <position position="331"/>
    </location>
</feature>
<keyword evidence="2" id="KW-0804">Transcription</keyword>
<keyword evidence="1" id="KW-0805">Transcription regulation</keyword>
<protein>
    <submittedName>
        <fullName evidence="4">Transcription factor GRAS</fullName>
    </submittedName>
</protein>
<dbReference type="STRING" id="59895.A0A118I2G9"/>
<organism evidence="4 5">
    <name type="scientific">Cynara cardunculus var. scolymus</name>
    <name type="common">Globe artichoke</name>
    <name type="synonym">Cynara scolymus</name>
    <dbReference type="NCBI Taxonomy" id="59895"/>
    <lineage>
        <taxon>Eukaryota</taxon>
        <taxon>Viridiplantae</taxon>
        <taxon>Streptophyta</taxon>
        <taxon>Embryophyta</taxon>
        <taxon>Tracheophyta</taxon>
        <taxon>Spermatophyta</taxon>
        <taxon>Magnoliopsida</taxon>
        <taxon>eudicotyledons</taxon>
        <taxon>Gunneridae</taxon>
        <taxon>Pentapetalae</taxon>
        <taxon>asterids</taxon>
        <taxon>campanulids</taxon>
        <taxon>Asterales</taxon>
        <taxon>Asteraceae</taxon>
        <taxon>Carduoideae</taxon>
        <taxon>Cardueae</taxon>
        <taxon>Carduinae</taxon>
        <taxon>Cynara</taxon>
    </lineage>
</organism>
<dbReference type="Pfam" id="PF03514">
    <property type="entry name" value="GRAS"/>
    <property type="match status" value="1"/>
</dbReference>
<dbReference type="Gramene" id="KVG81711">
    <property type="protein sequence ID" value="KVG81711"/>
    <property type="gene ID" value="Ccrd_026183"/>
</dbReference>
<evidence type="ECO:0000256" key="1">
    <source>
        <dbReference type="ARBA" id="ARBA00023015"/>
    </source>
</evidence>
<keyword evidence="3" id="KW-0732">Signal</keyword>
<evidence type="ECO:0000313" key="4">
    <source>
        <dbReference type="EMBL" id="KVG81711.1"/>
    </source>
</evidence>
<evidence type="ECO:0000256" key="2">
    <source>
        <dbReference type="ARBA" id="ARBA00023163"/>
    </source>
</evidence>
<dbReference type="Proteomes" id="UP000243975">
    <property type="component" value="Unassembled WGS sequence"/>
</dbReference>
<proteinExistence type="predicted"/>
<feature type="non-terminal residue" evidence="4">
    <location>
        <position position="1"/>
    </location>
</feature>
<dbReference type="InterPro" id="IPR005202">
    <property type="entry name" value="TF_GRAS"/>
</dbReference>
<keyword evidence="5" id="KW-1185">Reference proteome</keyword>
<evidence type="ECO:0000313" key="5">
    <source>
        <dbReference type="Proteomes" id="UP000243975"/>
    </source>
</evidence>
<dbReference type="EMBL" id="LEKV01007581">
    <property type="protein sequence ID" value="KVG81711.1"/>
    <property type="molecule type" value="Genomic_DNA"/>
</dbReference>
<name>A0A118I2G9_CYNCS</name>
<accession>A0A118I2G9</accession>
<sequence>LSSALKHVFGLLIGLRACSQFTYSISCGTPSFYGFVAKPNGIVLVSRDYQSSSELKGLPIVGVEGITFRLCLSSPSPSLAAAQAFRLCLPSPSPALAAAQAFRLYLLSPSPALAAAQTFRLCLLSPSPASIDVLFRQALLSFSRCRRRSSGNVFWVMGNGLRRKMPCSGGNGLGMPSEGAAETGRRLANYCERFKVSFEYNTIETQNWEIVKIEDLKLQRNECLANLLDNTVVVNSPRDSVLKMIRDMKPDIFIQMFDIQKEIESLKALVVDFQEDKDMQAIACEELQQVLKEEQCVHNFLLKSLLPEKQYYKWILECNFHDMNKGVHGNQ</sequence>